<dbReference type="EnsemblPlants" id="OGLUM10G10230.1">
    <property type="protein sequence ID" value="OGLUM10G10230.1"/>
    <property type="gene ID" value="OGLUM10G10230"/>
</dbReference>
<evidence type="ECO:0000313" key="3">
    <source>
        <dbReference type="Proteomes" id="UP000026961"/>
    </source>
</evidence>
<feature type="compositionally biased region" description="Basic and acidic residues" evidence="1">
    <location>
        <begin position="200"/>
        <end position="216"/>
    </location>
</feature>
<dbReference type="Gramene" id="OGLUM10G10230.1">
    <property type="protein sequence ID" value="OGLUM10G10230.1"/>
    <property type="gene ID" value="OGLUM10G10230"/>
</dbReference>
<keyword evidence="3" id="KW-1185">Reference proteome</keyword>
<organism evidence="2">
    <name type="scientific">Oryza glumipatula</name>
    <dbReference type="NCBI Taxonomy" id="40148"/>
    <lineage>
        <taxon>Eukaryota</taxon>
        <taxon>Viridiplantae</taxon>
        <taxon>Streptophyta</taxon>
        <taxon>Embryophyta</taxon>
        <taxon>Tracheophyta</taxon>
        <taxon>Spermatophyta</taxon>
        <taxon>Magnoliopsida</taxon>
        <taxon>Liliopsida</taxon>
        <taxon>Poales</taxon>
        <taxon>Poaceae</taxon>
        <taxon>BOP clade</taxon>
        <taxon>Oryzoideae</taxon>
        <taxon>Oryzeae</taxon>
        <taxon>Oryzinae</taxon>
        <taxon>Oryza</taxon>
    </lineage>
</organism>
<feature type="compositionally biased region" description="Low complexity" evidence="1">
    <location>
        <begin position="33"/>
        <end position="45"/>
    </location>
</feature>
<evidence type="ECO:0000256" key="1">
    <source>
        <dbReference type="SAM" id="MobiDB-lite"/>
    </source>
</evidence>
<dbReference type="HOGENOM" id="CLU_1279394_0_0_1"/>
<evidence type="ECO:0000313" key="2">
    <source>
        <dbReference type="EnsemblPlants" id="OGLUM10G10230.1"/>
    </source>
</evidence>
<name>A0A0E0BAN9_9ORYZ</name>
<protein>
    <submittedName>
        <fullName evidence="2">Uncharacterized protein</fullName>
    </submittedName>
</protein>
<proteinExistence type="predicted"/>
<dbReference type="Proteomes" id="UP000026961">
    <property type="component" value="Chromosome 10"/>
</dbReference>
<reference evidence="2" key="1">
    <citation type="submission" date="2015-04" db="UniProtKB">
        <authorList>
            <consortium name="EnsemblPlants"/>
        </authorList>
    </citation>
    <scope>IDENTIFICATION</scope>
</reference>
<feature type="region of interest" description="Disordered" evidence="1">
    <location>
        <begin position="20"/>
        <end position="58"/>
    </location>
</feature>
<sequence length="216" mass="23452">MSVSPVSNIFRLQDSERNVVGRPCAGDSGGKPSTAAATLSSSSSPRRCRRTERLAGAAAARPNLDGALRMEGGPARGAEVEDAAWRRQIQRRRGRIRPPRGWIRIWPEQAALGQRRREAKAAASGGWRQLVKEASAREAATGGGGDQHVRRTQWPPLAEAVEAWPVAAETGMCRGAAGGSGGRRSRRPRWQPQRKLARVAGDRRRLNGAMERLRAV</sequence>
<reference evidence="2" key="2">
    <citation type="submission" date="2018-05" db="EMBL/GenBank/DDBJ databases">
        <title>OgluRS3 (Oryza glumaepatula Reference Sequence Version 3).</title>
        <authorList>
            <person name="Zhang J."/>
            <person name="Kudrna D."/>
            <person name="Lee S."/>
            <person name="Talag J."/>
            <person name="Welchert J."/>
            <person name="Wing R.A."/>
        </authorList>
    </citation>
    <scope>NUCLEOTIDE SEQUENCE [LARGE SCALE GENOMIC DNA]</scope>
</reference>
<accession>A0A0E0BAN9</accession>
<feature type="region of interest" description="Disordered" evidence="1">
    <location>
        <begin position="172"/>
        <end position="216"/>
    </location>
</feature>
<dbReference type="AlphaFoldDB" id="A0A0E0BAN9"/>